<dbReference type="EMBL" id="CP093351">
    <property type="protein sequence ID" value="WOH15808.1"/>
    <property type="molecule type" value="Genomic_DNA"/>
</dbReference>
<keyword evidence="5" id="KW-0112">Calmodulin-binding</keyword>
<evidence type="ECO:0000256" key="12">
    <source>
        <dbReference type="ARBA" id="ARBA00023242"/>
    </source>
</evidence>
<dbReference type="PANTHER" id="PTHR23335:SF0">
    <property type="entry name" value="CALMODULIN-BINDING TRANSCRIPTION ACTIVATOR 2-LIKE ISOFORM X1"/>
    <property type="match status" value="1"/>
</dbReference>
<dbReference type="Gene3D" id="2.60.40.10">
    <property type="entry name" value="Immunoglobulins"/>
    <property type="match status" value="1"/>
</dbReference>
<evidence type="ECO:0000256" key="3">
    <source>
        <dbReference type="ARBA" id="ARBA00022737"/>
    </source>
</evidence>
<evidence type="ECO:0000313" key="16">
    <source>
        <dbReference type="Proteomes" id="UP000077755"/>
    </source>
</evidence>
<evidence type="ECO:0000313" key="15">
    <source>
        <dbReference type="EMBL" id="WOH15808.1"/>
    </source>
</evidence>
<evidence type="ECO:0000256" key="1">
    <source>
        <dbReference type="ARBA" id="ARBA00004123"/>
    </source>
</evidence>
<comment type="similarity">
    <text evidence="2">Belongs to the CAMTA family.</text>
</comment>
<dbReference type="PROSITE" id="PS50088">
    <property type="entry name" value="ANK_REPEAT"/>
    <property type="match status" value="1"/>
</dbReference>
<evidence type="ECO:0000256" key="13">
    <source>
        <dbReference type="PROSITE-ProRule" id="PRU00023"/>
    </source>
</evidence>
<evidence type="ECO:0000256" key="4">
    <source>
        <dbReference type="ARBA" id="ARBA00022837"/>
    </source>
</evidence>
<comment type="subcellular location">
    <subcellularLocation>
        <location evidence="1">Nucleus</location>
    </subcellularLocation>
</comment>
<keyword evidence="7" id="KW-0346">Stress response</keyword>
<dbReference type="PANTHER" id="PTHR23335">
    <property type="entry name" value="CALMODULIN-BINDING TRANSCRIPTION ACTIVATOR CAMTA"/>
    <property type="match status" value="1"/>
</dbReference>
<evidence type="ECO:0000256" key="8">
    <source>
        <dbReference type="ARBA" id="ARBA00023043"/>
    </source>
</evidence>
<dbReference type="Pfam" id="PF01833">
    <property type="entry name" value="TIG"/>
    <property type="match status" value="1"/>
</dbReference>
<dbReference type="GO" id="GO:0005516">
    <property type="term" value="F:calmodulin binding"/>
    <property type="evidence" value="ECO:0007669"/>
    <property type="project" value="UniProtKB-KW"/>
</dbReference>
<feature type="repeat" description="ANK" evidence="13">
    <location>
        <begin position="648"/>
        <end position="680"/>
    </location>
</feature>
<accession>A0AAF0XWZ7</accession>
<dbReference type="SUPFAM" id="SSF81296">
    <property type="entry name" value="E set domains"/>
    <property type="match status" value="1"/>
</dbReference>
<dbReference type="InterPro" id="IPR036770">
    <property type="entry name" value="Ankyrin_rpt-contain_sf"/>
</dbReference>
<dbReference type="GO" id="GO:0006357">
    <property type="term" value="P:regulation of transcription by RNA polymerase II"/>
    <property type="evidence" value="ECO:0007669"/>
    <property type="project" value="TreeGrafter"/>
</dbReference>
<keyword evidence="3" id="KW-0677">Repeat</keyword>
<reference evidence="15" key="2">
    <citation type="submission" date="2022-03" db="EMBL/GenBank/DDBJ databases">
        <title>Draft title - Genomic analysis of global carrot germplasm unveils the trajectory of domestication and the origin of high carotenoid orange carrot.</title>
        <authorList>
            <person name="Iorizzo M."/>
            <person name="Ellison S."/>
            <person name="Senalik D."/>
            <person name="Macko-Podgorni A."/>
            <person name="Grzebelus D."/>
            <person name="Bostan H."/>
            <person name="Rolling W."/>
            <person name="Curaba J."/>
            <person name="Simon P."/>
        </authorList>
    </citation>
    <scope>NUCLEOTIDE SEQUENCE</scope>
    <source>
        <tissue evidence="15">Leaf</tissue>
    </source>
</reference>
<keyword evidence="6" id="KW-0805">Transcription regulation</keyword>
<dbReference type="SUPFAM" id="SSF52540">
    <property type="entry name" value="P-loop containing nucleoside triphosphate hydrolases"/>
    <property type="match status" value="1"/>
</dbReference>
<dbReference type="FunFam" id="1.20.5.190:FF:000003">
    <property type="entry name" value="Calmodulin-binding transcription activator 2"/>
    <property type="match status" value="1"/>
</dbReference>
<dbReference type="GO" id="GO:0003690">
    <property type="term" value="F:double-stranded DNA binding"/>
    <property type="evidence" value="ECO:0007669"/>
    <property type="project" value="TreeGrafter"/>
</dbReference>
<dbReference type="GO" id="GO:0003712">
    <property type="term" value="F:transcription coregulator activity"/>
    <property type="evidence" value="ECO:0007669"/>
    <property type="project" value="TreeGrafter"/>
</dbReference>
<keyword evidence="9" id="KW-0238">DNA-binding</keyword>
<gene>
    <name evidence="15" type="ORF">DCAR_0935354</name>
</gene>
<dbReference type="PROSITE" id="PS50297">
    <property type="entry name" value="ANK_REP_REGION"/>
    <property type="match status" value="1"/>
</dbReference>
<dbReference type="Pfam" id="PF00612">
    <property type="entry name" value="IQ"/>
    <property type="match status" value="2"/>
</dbReference>
<dbReference type="Pfam" id="PF12796">
    <property type="entry name" value="Ank_2"/>
    <property type="match status" value="1"/>
</dbReference>
<dbReference type="SMART" id="SM01076">
    <property type="entry name" value="CG-1"/>
    <property type="match status" value="1"/>
</dbReference>
<dbReference type="InterPro" id="IPR005559">
    <property type="entry name" value="CG-1_dom"/>
</dbReference>
<keyword evidence="4" id="KW-0106">Calcium</keyword>
<dbReference type="InterPro" id="IPR027417">
    <property type="entry name" value="P-loop_NTPase"/>
</dbReference>
<reference evidence="15" key="1">
    <citation type="journal article" date="2016" name="Nat. Genet.">
        <title>A high-quality carrot genome assembly provides new insights into carotenoid accumulation and asterid genome evolution.</title>
        <authorList>
            <person name="Iorizzo M."/>
            <person name="Ellison S."/>
            <person name="Senalik D."/>
            <person name="Zeng P."/>
            <person name="Satapoomin P."/>
            <person name="Huang J."/>
            <person name="Bowman M."/>
            <person name="Iovene M."/>
            <person name="Sanseverino W."/>
            <person name="Cavagnaro P."/>
            <person name="Yildiz M."/>
            <person name="Macko-Podgorni A."/>
            <person name="Moranska E."/>
            <person name="Grzebelus E."/>
            <person name="Grzebelus D."/>
            <person name="Ashrafi H."/>
            <person name="Zheng Z."/>
            <person name="Cheng S."/>
            <person name="Spooner D."/>
            <person name="Van Deynze A."/>
            <person name="Simon P."/>
        </authorList>
    </citation>
    <scope>NUCLEOTIDE SEQUENCE</scope>
    <source>
        <tissue evidence="15">Leaf</tissue>
    </source>
</reference>
<evidence type="ECO:0000259" key="14">
    <source>
        <dbReference type="PROSITE" id="PS51437"/>
    </source>
</evidence>
<keyword evidence="10" id="KW-0010">Activator</keyword>
<dbReference type="InterPro" id="IPR002110">
    <property type="entry name" value="Ankyrin_rpt"/>
</dbReference>
<dbReference type="Gene3D" id="1.25.40.20">
    <property type="entry name" value="Ankyrin repeat-containing domain"/>
    <property type="match status" value="1"/>
</dbReference>
<feature type="domain" description="CG-1" evidence="14">
    <location>
        <begin position="19"/>
        <end position="145"/>
    </location>
</feature>
<evidence type="ECO:0000256" key="2">
    <source>
        <dbReference type="ARBA" id="ARBA00008267"/>
    </source>
</evidence>
<dbReference type="InterPro" id="IPR002909">
    <property type="entry name" value="IPT_dom"/>
</dbReference>
<dbReference type="InterPro" id="IPR014756">
    <property type="entry name" value="Ig_E-set"/>
</dbReference>
<protein>
    <recommendedName>
        <fullName evidence="14">CG-1 domain-containing protein</fullName>
    </recommendedName>
</protein>
<evidence type="ECO:0000256" key="10">
    <source>
        <dbReference type="ARBA" id="ARBA00023159"/>
    </source>
</evidence>
<keyword evidence="11" id="KW-0804">Transcription</keyword>
<dbReference type="GO" id="GO:0005634">
    <property type="term" value="C:nucleus"/>
    <property type="evidence" value="ECO:0007669"/>
    <property type="project" value="UniProtKB-SubCell"/>
</dbReference>
<keyword evidence="16" id="KW-1185">Reference proteome</keyword>
<sequence length="989" mass="110953">MRVLIFFSFFTYMPNSCYLQQILEEAKHRWLRPTEICEILQNYKKFHITQNPPVKPAAGSLFLFDRKVLRYFRRDGHRWRKKKDGKTVKEAHEKLKTGSVDVLHCYYAHGEDNDNFQRRSYWLLDKQLQNIVLVHYREVKEGHKLGMHQSKTVHSEPLQSPQTNSTCIEQAYSPETMSGKSHASYSYPSAVDWGQSISSELEGSVGLADPEISSLVQLFQLPPSDPSSHSDIGAGKNCSLLVDCLLGSSFGGGLGSSLWPEGHESKSILCPPEQKLDYDHVNTADILSHKLIDTRLDGNYIAPNFASMGDDLLPNYRNGQVAEVNYSAEVERCGQLGEPSNEGSELKKVDSFGRWMDNEIGKDCDDCIMTSGSDGYWNTLNIKRGDKEVPNLALPTQWNTDYLDPSLSQQQLFSILDFAPDWADSKTNTTVLVVGSFMGEAKHFSDLKWCCMFGEIEVDAEALSENVLRCQTPSHTPGVVPFKITCSNRLACSEVREFEFRRSTSTNSCLMADKKASQDELRVLTRLIKLLSSGVNDKNSYCTVEECDGCKVMNVIHAINTDDMNNLGSFDKTLTASQGNSNDVLFRVLLKDKLYDWLACQTHNLGKGLNILDDEGQGVIHLAAALGFEWAIGPIIAAGISPNFRDAKGKTALHWASYYGREDTVIVLVKLGASAGSVDDPTPEFPGGQKAADLASSRGHKGIAGFLAETDLVSHLSLLTFNGSMPNNATAGVKLDNTVENAVMYGFPPDEVPKEEISLRKSLSAVRNSAHAASLIQDAFRVRSFRHKEMPKSNSDLSDNPLDLVALGCLSKVRNMHDFDDYLHSVAAIKIQQKYRGWKGRKEFLKIRKRIVNIQAHVRGHQVRKHYKKVVWSASILEKIILRWRRKRCGLRGYRLTKAAEAPEPDLEKDNEYDFMRIGRKQKAEGVELALARVQSMARNPEARDQYLRLVRKLEKDKYLTSDYYEIHAGGECSVQVNRYRSKVGTPCT</sequence>
<evidence type="ECO:0000256" key="5">
    <source>
        <dbReference type="ARBA" id="ARBA00022860"/>
    </source>
</evidence>
<dbReference type="InterPro" id="IPR000048">
    <property type="entry name" value="IQ_motif_EF-hand-BS"/>
</dbReference>
<proteinExistence type="inferred from homology"/>
<evidence type="ECO:0000256" key="11">
    <source>
        <dbReference type="ARBA" id="ARBA00023163"/>
    </source>
</evidence>
<dbReference type="CDD" id="cd23767">
    <property type="entry name" value="IQCD"/>
    <property type="match status" value="1"/>
</dbReference>
<dbReference type="SMART" id="SM00248">
    <property type="entry name" value="ANK"/>
    <property type="match status" value="1"/>
</dbReference>
<dbReference type="Gene3D" id="1.20.5.190">
    <property type="match status" value="1"/>
</dbReference>
<keyword evidence="8 13" id="KW-0040">ANK repeat</keyword>
<dbReference type="SUPFAM" id="SSF48403">
    <property type="entry name" value="Ankyrin repeat"/>
    <property type="match status" value="1"/>
</dbReference>
<dbReference type="PROSITE" id="PS50096">
    <property type="entry name" value="IQ"/>
    <property type="match status" value="3"/>
</dbReference>
<dbReference type="PROSITE" id="PS51437">
    <property type="entry name" value="CG_1"/>
    <property type="match status" value="1"/>
</dbReference>
<dbReference type="InterPro" id="IPR013783">
    <property type="entry name" value="Ig-like_fold"/>
</dbReference>
<dbReference type="Pfam" id="PF03859">
    <property type="entry name" value="CG-1"/>
    <property type="match status" value="1"/>
</dbReference>
<evidence type="ECO:0000256" key="6">
    <source>
        <dbReference type="ARBA" id="ARBA00023015"/>
    </source>
</evidence>
<organism evidence="15 16">
    <name type="scientific">Daucus carota subsp. sativus</name>
    <name type="common">Carrot</name>
    <dbReference type="NCBI Taxonomy" id="79200"/>
    <lineage>
        <taxon>Eukaryota</taxon>
        <taxon>Viridiplantae</taxon>
        <taxon>Streptophyta</taxon>
        <taxon>Embryophyta</taxon>
        <taxon>Tracheophyta</taxon>
        <taxon>Spermatophyta</taxon>
        <taxon>Magnoliopsida</taxon>
        <taxon>eudicotyledons</taxon>
        <taxon>Gunneridae</taxon>
        <taxon>Pentapetalae</taxon>
        <taxon>asterids</taxon>
        <taxon>campanulids</taxon>
        <taxon>Apiales</taxon>
        <taxon>Apiaceae</taxon>
        <taxon>Apioideae</taxon>
        <taxon>Scandiceae</taxon>
        <taxon>Daucinae</taxon>
        <taxon>Daucus</taxon>
        <taxon>Daucus sect. Daucus</taxon>
    </lineage>
</organism>
<evidence type="ECO:0000256" key="7">
    <source>
        <dbReference type="ARBA" id="ARBA00023016"/>
    </source>
</evidence>
<dbReference type="SMART" id="SM00015">
    <property type="entry name" value="IQ"/>
    <property type="match status" value="2"/>
</dbReference>
<keyword evidence="12" id="KW-0539">Nucleus</keyword>
<name>A0AAF0XWZ7_DAUCS</name>
<dbReference type="Proteomes" id="UP000077755">
    <property type="component" value="Chromosome 9"/>
</dbReference>
<evidence type="ECO:0000256" key="9">
    <source>
        <dbReference type="ARBA" id="ARBA00023125"/>
    </source>
</evidence>
<dbReference type="AlphaFoldDB" id="A0AAF0XWZ7"/>